<organism evidence="2 3">
    <name type="scientific">Symbiodinium microadriaticum</name>
    <name type="common">Dinoflagellate</name>
    <name type="synonym">Zooxanthella microadriatica</name>
    <dbReference type="NCBI Taxonomy" id="2951"/>
    <lineage>
        <taxon>Eukaryota</taxon>
        <taxon>Sar</taxon>
        <taxon>Alveolata</taxon>
        <taxon>Dinophyceae</taxon>
        <taxon>Suessiales</taxon>
        <taxon>Symbiodiniaceae</taxon>
        <taxon>Symbiodinium</taxon>
    </lineage>
</organism>
<evidence type="ECO:0000313" key="3">
    <source>
        <dbReference type="Proteomes" id="UP000186817"/>
    </source>
</evidence>
<reference evidence="2 3" key="1">
    <citation type="submission" date="2016-02" db="EMBL/GenBank/DDBJ databases">
        <title>Genome analysis of coral dinoflagellate symbionts highlights evolutionary adaptations to a symbiotic lifestyle.</title>
        <authorList>
            <person name="Aranda M."/>
            <person name="Li Y."/>
            <person name="Liew Y.J."/>
            <person name="Baumgarten S."/>
            <person name="Simakov O."/>
            <person name="Wilson M."/>
            <person name="Piel J."/>
            <person name="Ashoor H."/>
            <person name="Bougouffa S."/>
            <person name="Bajic V.B."/>
            <person name="Ryu T."/>
            <person name="Ravasi T."/>
            <person name="Bayer T."/>
            <person name="Micklem G."/>
            <person name="Kim H."/>
            <person name="Bhak J."/>
            <person name="Lajeunesse T.C."/>
            <person name="Voolstra C.R."/>
        </authorList>
    </citation>
    <scope>NUCLEOTIDE SEQUENCE [LARGE SCALE GENOMIC DNA]</scope>
    <source>
        <strain evidence="2 3">CCMP2467</strain>
    </source>
</reference>
<evidence type="ECO:0000256" key="1">
    <source>
        <dbReference type="SAM" id="MobiDB-lite"/>
    </source>
</evidence>
<accession>A0A1Q9CDM8</accession>
<feature type="region of interest" description="Disordered" evidence="1">
    <location>
        <begin position="108"/>
        <end position="193"/>
    </location>
</feature>
<feature type="compositionally biased region" description="Basic and acidic residues" evidence="1">
    <location>
        <begin position="165"/>
        <end position="193"/>
    </location>
</feature>
<dbReference type="EMBL" id="LSRX01001321">
    <property type="protein sequence ID" value="OLP81022.1"/>
    <property type="molecule type" value="Genomic_DNA"/>
</dbReference>
<proteinExistence type="predicted"/>
<name>A0A1Q9CDM8_SYMMI</name>
<feature type="region of interest" description="Disordered" evidence="1">
    <location>
        <begin position="1"/>
        <end position="30"/>
    </location>
</feature>
<evidence type="ECO:0000313" key="2">
    <source>
        <dbReference type="EMBL" id="OLP81022.1"/>
    </source>
</evidence>
<dbReference type="Proteomes" id="UP000186817">
    <property type="component" value="Unassembled WGS sequence"/>
</dbReference>
<protein>
    <submittedName>
        <fullName evidence="2">Uncharacterized protein</fullName>
    </submittedName>
</protein>
<keyword evidence="3" id="KW-1185">Reference proteome</keyword>
<sequence>MKRDADKKRDDDKRRDDDNKRNDDKKSEDEKCGLSWLHVPFFYTDHNGDERANVEQLEADGDHGHGRHVCTFGFRTSMPLSRVLREASDAGCAPFRYKPIGMAIVVQRDGLRSDDDTKSDDDRKPDDDTKRDDRSEGNSDRSNTSSSHYGGDPYFRDQDDDQGKDDDRKKDDDSGKDDDTKKDDAEGKDDDRTLAVYAVPPEILRMSGRDYFLLSGQFGVETMIAHSVSRPSLRFCLK</sequence>
<feature type="compositionally biased region" description="Basic and acidic residues" evidence="1">
    <location>
        <begin position="109"/>
        <end position="139"/>
    </location>
</feature>
<dbReference type="AlphaFoldDB" id="A0A1Q9CDM8"/>
<comment type="caution">
    <text evidence="2">The sequence shown here is derived from an EMBL/GenBank/DDBJ whole genome shotgun (WGS) entry which is preliminary data.</text>
</comment>
<gene>
    <name evidence="2" type="ORF">AK812_SmicGene38496</name>
</gene>